<accession>A0A0P0WLB8</accession>
<dbReference type="PaxDb" id="39947-A0A0P0WLB8"/>
<reference evidence="2 3" key="3">
    <citation type="journal article" date="2013" name="Rice">
        <title>Improvement of the Oryza sativa Nipponbare reference genome using next generation sequence and optical map data.</title>
        <authorList>
            <person name="Kawahara Y."/>
            <person name="de la Bastide M."/>
            <person name="Hamilton J.P."/>
            <person name="Kanamori H."/>
            <person name="McCombie W.R."/>
            <person name="Ouyang S."/>
            <person name="Schwartz D.C."/>
            <person name="Tanaka T."/>
            <person name="Wu J."/>
            <person name="Zhou S."/>
            <person name="Childs K.L."/>
            <person name="Davidson R.M."/>
            <person name="Lin H."/>
            <person name="Quesada-Ocampo L."/>
            <person name="Vaillancourt B."/>
            <person name="Sakai H."/>
            <person name="Lee S.S."/>
            <person name="Kim J."/>
            <person name="Numa H."/>
            <person name="Itoh T."/>
            <person name="Buell C.R."/>
            <person name="Matsumoto T."/>
        </authorList>
    </citation>
    <scope>NUCLEOTIDE SEQUENCE [LARGE SCALE GENOMIC DNA]</scope>
    <source>
        <strain evidence="3">cv. Nipponbare</strain>
    </source>
</reference>
<sequence length="229" mass="25976">LHAARGIFIVLRRRCGGAARVFAHAASVAMAFLWRRRRRRRPLPIRSRAQLPPLPPPLRHRATGAATGGAGVVASERAGRSWAAAAPAPCSAQHPPRRHPPCSSAHRPRVCNTEDYGRHRARATSSRAWTQLVVAGEEPPSVEAATPTSSLLLRRRPRCLRRRLRPPVRRRPPFPPRPSDLLPTFQPPCREEKSEIEIEEEERKEGREMSWHSELRKTRQKLQLQRHSN</sequence>
<dbReference type="AlphaFoldDB" id="A0A0P0WLB8"/>
<feature type="region of interest" description="Disordered" evidence="1">
    <location>
        <begin position="44"/>
        <end position="67"/>
    </location>
</feature>
<protein>
    <submittedName>
        <fullName evidence="2">Os05g0365450 protein</fullName>
    </submittedName>
</protein>
<dbReference type="Gramene" id="Os05t0365450-00">
    <property type="protein sequence ID" value="Os05t0365450-00"/>
    <property type="gene ID" value="Os05g0365450"/>
</dbReference>
<reference evidence="3" key="1">
    <citation type="journal article" date="2005" name="Nature">
        <title>The map-based sequence of the rice genome.</title>
        <authorList>
            <consortium name="International rice genome sequencing project (IRGSP)"/>
            <person name="Matsumoto T."/>
            <person name="Wu J."/>
            <person name="Kanamori H."/>
            <person name="Katayose Y."/>
            <person name="Fujisawa M."/>
            <person name="Namiki N."/>
            <person name="Mizuno H."/>
            <person name="Yamamoto K."/>
            <person name="Antonio B.A."/>
            <person name="Baba T."/>
            <person name="Sakata K."/>
            <person name="Nagamura Y."/>
            <person name="Aoki H."/>
            <person name="Arikawa K."/>
            <person name="Arita K."/>
            <person name="Bito T."/>
            <person name="Chiden Y."/>
            <person name="Fujitsuka N."/>
            <person name="Fukunaka R."/>
            <person name="Hamada M."/>
            <person name="Harada C."/>
            <person name="Hayashi A."/>
            <person name="Hijishita S."/>
            <person name="Honda M."/>
            <person name="Hosokawa S."/>
            <person name="Ichikawa Y."/>
            <person name="Idonuma A."/>
            <person name="Iijima M."/>
            <person name="Ikeda M."/>
            <person name="Ikeno M."/>
            <person name="Ito K."/>
            <person name="Ito S."/>
            <person name="Ito T."/>
            <person name="Ito Y."/>
            <person name="Ito Y."/>
            <person name="Iwabuchi A."/>
            <person name="Kamiya K."/>
            <person name="Karasawa W."/>
            <person name="Kurita K."/>
            <person name="Katagiri S."/>
            <person name="Kikuta A."/>
            <person name="Kobayashi H."/>
            <person name="Kobayashi N."/>
            <person name="Machita K."/>
            <person name="Maehara T."/>
            <person name="Masukawa M."/>
            <person name="Mizubayashi T."/>
            <person name="Mukai Y."/>
            <person name="Nagasaki H."/>
            <person name="Nagata Y."/>
            <person name="Naito S."/>
            <person name="Nakashima M."/>
            <person name="Nakama Y."/>
            <person name="Nakamichi Y."/>
            <person name="Nakamura M."/>
            <person name="Meguro A."/>
            <person name="Negishi M."/>
            <person name="Ohta I."/>
            <person name="Ohta T."/>
            <person name="Okamoto M."/>
            <person name="Ono N."/>
            <person name="Saji S."/>
            <person name="Sakaguchi M."/>
            <person name="Sakai K."/>
            <person name="Shibata M."/>
            <person name="Shimokawa T."/>
            <person name="Song J."/>
            <person name="Takazaki Y."/>
            <person name="Terasawa K."/>
            <person name="Tsugane M."/>
            <person name="Tsuji K."/>
            <person name="Ueda S."/>
            <person name="Waki K."/>
            <person name="Yamagata H."/>
            <person name="Yamamoto M."/>
            <person name="Yamamoto S."/>
            <person name="Yamane H."/>
            <person name="Yoshiki S."/>
            <person name="Yoshihara R."/>
            <person name="Yukawa K."/>
            <person name="Zhong H."/>
            <person name="Yano M."/>
            <person name="Yuan Q."/>
            <person name="Ouyang S."/>
            <person name="Liu J."/>
            <person name="Jones K.M."/>
            <person name="Gansberger K."/>
            <person name="Moffat K."/>
            <person name="Hill J."/>
            <person name="Bera J."/>
            <person name="Fadrosh D."/>
            <person name="Jin S."/>
            <person name="Johri S."/>
            <person name="Kim M."/>
            <person name="Overton L."/>
            <person name="Reardon M."/>
            <person name="Tsitrin T."/>
            <person name="Vuong H."/>
            <person name="Weaver B."/>
            <person name="Ciecko A."/>
            <person name="Tallon L."/>
            <person name="Jackson J."/>
            <person name="Pai G."/>
            <person name="Aken S.V."/>
            <person name="Utterback T."/>
            <person name="Reidmuller S."/>
            <person name="Feldblyum T."/>
            <person name="Hsiao J."/>
            <person name="Zismann V."/>
            <person name="Iobst S."/>
            <person name="de Vazeille A.R."/>
            <person name="Buell C.R."/>
            <person name="Ying K."/>
            <person name="Li Y."/>
            <person name="Lu T."/>
            <person name="Huang Y."/>
            <person name="Zhao Q."/>
            <person name="Feng Q."/>
            <person name="Zhang L."/>
            <person name="Zhu J."/>
            <person name="Weng Q."/>
            <person name="Mu J."/>
            <person name="Lu Y."/>
            <person name="Fan D."/>
            <person name="Liu Y."/>
            <person name="Guan J."/>
            <person name="Zhang Y."/>
            <person name="Yu S."/>
            <person name="Liu X."/>
            <person name="Zhang Y."/>
            <person name="Hong G."/>
            <person name="Han B."/>
            <person name="Choisne N."/>
            <person name="Demange N."/>
            <person name="Orjeda G."/>
            <person name="Samain S."/>
            <person name="Cattolico L."/>
            <person name="Pelletier E."/>
            <person name="Couloux A."/>
            <person name="Segurens B."/>
            <person name="Wincker P."/>
            <person name="D'Hont A."/>
            <person name="Scarpelli C."/>
            <person name="Weissenbach J."/>
            <person name="Salanoubat M."/>
            <person name="Quetier F."/>
            <person name="Yu Y."/>
            <person name="Kim H.R."/>
            <person name="Rambo T."/>
            <person name="Currie J."/>
            <person name="Collura K."/>
            <person name="Luo M."/>
            <person name="Yang T."/>
            <person name="Ammiraju J.S.S."/>
            <person name="Engler F."/>
            <person name="Soderlund C."/>
            <person name="Wing R.A."/>
            <person name="Palmer L.E."/>
            <person name="de la Bastide M."/>
            <person name="Spiegel L."/>
            <person name="Nascimento L."/>
            <person name="Zutavern T."/>
            <person name="O'Shaughnessy A."/>
            <person name="Dike S."/>
            <person name="Dedhia N."/>
            <person name="Preston R."/>
            <person name="Balija V."/>
            <person name="McCombie W.R."/>
            <person name="Chow T."/>
            <person name="Chen H."/>
            <person name="Chung M."/>
            <person name="Chen C."/>
            <person name="Shaw J."/>
            <person name="Wu H."/>
            <person name="Hsiao K."/>
            <person name="Chao Y."/>
            <person name="Chu M."/>
            <person name="Cheng C."/>
            <person name="Hour A."/>
            <person name="Lee P."/>
            <person name="Lin S."/>
            <person name="Lin Y."/>
            <person name="Liou J."/>
            <person name="Liu S."/>
            <person name="Hsing Y."/>
            <person name="Raghuvanshi S."/>
            <person name="Mohanty A."/>
            <person name="Bharti A.K."/>
            <person name="Gaur A."/>
            <person name="Gupta V."/>
            <person name="Kumar D."/>
            <person name="Ravi V."/>
            <person name="Vij S."/>
            <person name="Kapur A."/>
            <person name="Khurana P."/>
            <person name="Khurana P."/>
            <person name="Khurana J.P."/>
            <person name="Tyagi A.K."/>
            <person name="Gaikwad K."/>
            <person name="Singh A."/>
            <person name="Dalal V."/>
            <person name="Srivastava S."/>
            <person name="Dixit A."/>
            <person name="Pal A.K."/>
            <person name="Ghazi I.A."/>
            <person name="Yadav M."/>
            <person name="Pandit A."/>
            <person name="Bhargava A."/>
            <person name="Sureshbabu K."/>
            <person name="Batra K."/>
            <person name="Sharma T.R."/>
            <person name="Mohapatra T."/>
            <person name="Singh N.K."/>
            <person name="Messing J."/>
            <person name="Nelson A.B."/>
            <person name="Fuks G."/>
            <person name="Kavchok S."/>
            <person name="Keizer G."/>
            <person name="Linton E."/>
            <person name="Llaca V."/>
            <person name="Song R."/>
            <person name="Tanyolac B."/>
            <person name="Young S."/>
            <person name="Ho-Il K."/>
            <person name="Hahn J.H."/>
            <person name="Sangsakoo G."/>
            <person name="Vanavichit A."/>
            <person name="de Mattos Luiz.A.T."/>
            <person name="Zimmer P.D."/>
            <person name="Malone G."/>
            <person name="Dellagostin O."/>
            <person name="de Oliveira A.C."/>
            <person name="Bevan M."/>
            <person name="Bancroft I."/>
            <person name="Minx P."/>
            <person name="Cordum H."/>
            <person name="Wilson R."/>
            <person name="Cheng Z."/>
            <person name="Jin W."/>
            <person name="Jiang J."/>
            <person name="Leong S.A."/>
            <person name="Iwama H."/>
            <person name="Gojobori T."/>
            <person name="Itoh T."/>
            <person name="Niimura Y."/>
            <person name="Fujii Y."/>
            <person name="Habara T."/>
            <person name="Sakai H."/>
            <person name="Sato Y."/>
            <person name="Wilson G."/>
            <person name="Kumar K."/>
            <person name="McCouch S."/>
            <person name="Juretic N."/>
            <person name="Hoen D."/>
            <person name="Wright S."/>
            <person name="Bruskiewich R."/>
            <person name="Bureau T."/>
            <person name="Miyao A."/>
            <person name="Hirochika H."/>
            <person name="Nishikawa T."/>
            <person name="Kadowaki K."/>
            <person name="Sugiura M."/>
            <person name="Burr B."/>
            <person name="Sasaki T."/>
        </authorList>
    </citation>
    <scope>NUCLEOTIDE SEQUENCE [LARGE SCALE GENOMIC DNA]</scope>
    <source>
        <strain evidence="3">cv. Nipponbare</strain>
    </source>
</reference>
<evidence type="ECO:0000313" key="2">
    <source>
        <dbReference type="EMBL" id="BAS93639.1"/>
    </source>
</evidence>
<feature type="region of interest" description="Disordered" evidence="1">
    <location>
        <begin position="87"/>
        <end position="107"/>
    </location>
</feature>
<name>A0A0P0WLB8_ORYSJ</name>
<proteinExistence type="predicted"/>
<dbReference type="EMBL" id="AP014961">
    <property type="protein sequence ID" value="BAS93639.1"/>
    <property type="molecule type" value="Genomic_DNA"/>
</dbReference>
<feature type="non-terminal residue" evidence="2">
    <location>
        <position position="1"/>
    </location>
</feature>
<gene>
    <name evidence="2" type="ordered locus">Os05g0365450</name>
    <name evidence="2" type="ORF">OSNPB_050365450</name>
</gene>
<feature type="compositionally biased region" description="Basic and acidic residues" evidence="1">
    <location>
        <begin position="189"/>
        <end position="217"/>
    </location>
</feature>
<evidence type="ECO:0000313" key="3">
    <source>
        <dbReference type="Proteomes" id="UP000059680"/>
    </source>
</evidence>
<evidence type="ECO:0000256" key="1">
    <source>
        <dbReference type="SAM" id="MobiDB-lite"/>
    </source>
</evidence>
<feature type="region of interest" description="Disordered" evidence="1">
    <location>
        <begin position="164"/>
        <end position="229"/>
    </location>
</feature>
<organism evidence="2 3">
    <name type="scientific">Oryza sativa subsp. japonica</name>
    <name type="common">Rice</name>
    <dbReference type="NCBI Taxonomy" id="39947"/>
    <lineage>
        <taxon>Eukaryota</taxon>
        <taxon>Viridiplantae</taxon>
        <taxon>Streptophyta</taxon>
        <taxon>Embryophyta</taxon>
        <taxon>Tracheophyta</taxon>
        <taxon>Spermatophyta</taxon>
        <taxon>Magnoliopsida</taxon>
        <taxon>Liliopsida</taxon>
        <taxon>Poales</taxon>
        <taxon>Poaceae</taxon>
        <taxon>BOP clade</taxon>
        <taxon>Oryzoideae</taxon>
        <taxon>Oryzeae</taxon>
        <taxon>Oryzinae</taxon>
        <taxon>Oryza</taxon>
        <taxon>Oryza sativa</taxon>
    </lineage>
</organism>
<keyword evidence="3" id="KW-1185">Reference proteome</keyword>
<dbReference type="Proteomes" id="UP000059680">
    <property type="component" value="Chromosome 5"/>
</dbReference>
<dbReference type="InParanoid" id="A0A0P0WLB8"/>
<reference evidence="2 3" key="2">
    <citation type="journal article" date="2013" name="Plant Cell Physiol.">
        <title>Rice Annotation Project Database (RAP-DB): an integrative and interactive database for rice genomics.</title>
        <authorList>
            <person name="Sakai H."/>
            <person name="Lee S.S."/>
            <person name="Tanaka T."/>
            <person name="Numa H."/>
            <person name="Kim J."/>
            <person name="Kawahara Y."/>
            <person name="Wakimoto H."/>
            <person name="Yang C.C."/>
            <person name="Iwamoto M."/>
            <person name="Abe T."/>
            <person name="Yamada Y."/>
            <person name="Muto A."/>
            <person name="Inokuchi H."/>
            <person name="Ikemura T."/>
            <person name="Matsumoto T."/>
            <person name="Sasaki T."/>
            <person name="Itoh T."/>
        </authorList>
    </citation>
    <scope>NUCLEOTIDE SEQUENCE [LARGE SCALE GENOMIC DNA]</scope>
    <source>
        <strain evidence="3">cv. Nipponbare</strain>
    </source>
</reference>